<dbReference type="AlphaFoldDB" id="A0AAP0F509"/>
<dbReference type="Proteomes" id="UP001419268">
    <property type="component" value="Unassembled WGS sequence"/>
</dbReference>
<accession>A0AAP0F509</accession>
<comment type="caution">
    <text evidence="1">The sequence shown here is derived from an EMBL/GenBank/DDBJ whole genome shotgun (WGS) entry which is preliminary data.</text>
</comment>
<evidence type="ECO:0000313" key="2">
    <source>
        <dbReference type="Proteomes" id="UP001419268"/>
    </source>
</evidence>
<organism evidence="1 2">
    <name type="scientific">Stephania cephalantha</name>
    <dbReference type="NCBI Taxonomy" id="152367"/>
    <lineage>
        <taxon>Eukaryota</taxon>
        <taxon>Viridiplantae</taxon>
        <taxon>Streptophyta</taxon>
        <taxon>Embryophyta</taxon>
        <taxon>Tracheophyta</taxon>
        <taxon>Spermatophyta</taxon>
        <taxon>Magnoliopsida</taxon>
        <taxon>Ranunculales</taxon>
        <taxon>Menispermaceae</taxon>
        <taxon>Menispermoideae</taxon>
        <taxon>Cissampelideae</taxon>
        <taxon>Stephania</taxon>
    </lineage>
</organism>
<dbReference type="EMBL" id="JBBNAG010000009">
    <property type="protein sequence ID" value="KAK9104974.1"/>
    <property type="molecule type" value="Genomic_DNA"/>
</dbReference>
<gene>
    <name evidence="1" type="ORF">Scep_021818</name>
</gene>
<sequence>MHTCHGLIVYQKHYRIDLNAGSLPTSENRMASFKVQFSSKHRLNMLEIKGESEVEGVVGAVVLVVGGQGGEGGVVAVAPRPREVGEEGVSEELIGAVEPVGEMGAEAVEEEPATPD</sequence>
<proteinExistence type="predicted"/>
<reference evidence="1 2" key="1">
    <citation type="submission" date="2024-01" db="EMBL/GenBank/DDBJ databases">
        <title>Genome assemblies of Stephania.</title>
        <authorList>
            <person name="Yang L."/>
        </authorList>
    </citation>
    <scope>NUCLEOTIDE SEQUENCE [LARGE SCALE GENOMIC DNA]</scope>
    <source>
        <strain evidence="1">JXDWG</strain>
        <tissue evidence="1">Leaf</tissue>
    </source>
</reference>
<protein>
    <submittedName>
        <fullName evidence="1">Uncharacterized protein</fullName>
    </submittedName>
</protein>
<evidence type="ECO:0000313" key="1">
    <source>
        <dbReference type="EMBL" id="KAK9104974.1"/>
    </source>
</evidence>
<keyword evidence="2" id="KW-1185">Reference proteome</keyword>
<name>A0AAP0F509_9MAGN</name>